<name>A0A229URL0_9BACL</name>
<accession>A0A229URL0</accession>
<dbReference type="SUPFAM" id="SSF53850">
    <property type="entry name" value="Periplasmic binding protein-like II"/>
    <property type="match status" value="1"/>
</dbReference>
<feature type="chain" id="PRO_5013234736" evidence="4">
    <location>
        <begin position="28"/>
        <end position="436"/>
    </location>
</feature>
<dbReference type="GO" id="GO:1901982">
    <property type="term" value="F:maltose binding"/>
    <property type="evidence" value="ECO:0007669"/>
    <property type="project" value="TreeGrafter"/>
</dbReference>
<reference evidence="5 6" key="1">
    <citation type="submission" date="2017-07" db="EMBL/GenBank/DDBJ databases">
        <title>Genome sequencing and assembly of Paenibacillus rigui.</title>
        <authorList>
            <person name="Mayilraj S."/>
        </authorList>
    </citation>
    <scope>NUCLEOTIDE SEQUENCE [LARGE SCALE GENOMIC DNA]</scope>
    <source>
        <strain evidence="5 6">JCM 16352</strain>
    </source>
</reference>
<evidence type="ECO:0000256" key="1">
    <source>
        <dbReference type="ARBA" id="ARBA00008520"/>
    </source>
</evidence>
<dbReference type="Pfam" id="PF01547">
    <property type="entry name" value="SBP_bac_1"/>
    <property type="match status" value="1"/>
</dbReference>
<sequence length="436" mass="49015">MKPLPPKKTVLTLIVLCILMTACNSEPQGSQFTSQPIKTTTKITFWTPFSGGDGSFMRELVNQYNQENTEHVFVELTNNNSDEYYTRLPTAIVTDEAPDVAIIHASRFAQYVPAGFLTNIQQATTEANVNWNDYNTMILNKTTVNGSHYAIPLDTHFDVMYYNKKWIKQAGLLREDGSLNLEPGEEGFIQFLRTLQKRIPSNIAPLALPNTRSDAYWLWWSFYNQMNDGGQFYGNEGNSLNINNGPSLRALNYVNELYTSKLIPPDLSDTFSIFQADKAALLILGVWSTGALESESSLDLGVAPIPLIYDHPAVWGDSHTMAFPAHTKSDPAKVVASIKFADWISKHGDSWARAGHIPGNLSALKSKMFTDRRFSSIYTSEVDHVTYFPDHPFQGKINDFISSEIAKMLHQSESPEDVLRNSQNQITKQIQEHFGE</sequence>
<dbReference type="RefSeq" id="WP_094015154.1">
    <property type="nucleotide sequence ID" value="NZ_NMQW01000017.1"/>
</dbReference>
<dbReference type="EMBL" id="NMQW01000017">
    <property type="protein sequence ID" value="OXM86004.1"/>
    <property type="molecule type" value="Genomic_DNA"/>
</dbReference>
<feature type="signal peptide" evidence="4">
    <location>
        <begin position="1"/>
        <end position="27"/>
    </location>
</feature>
<protein>
    <submittedName>
        <fullName evidence="5">ABC transporter substrate-binding protein</fullName>
    </submittedName>
</protein>
<evidence type="ECO:0000313" key="5">
    <source>
        <dbReference type="EMBL" id="OXM86004.1"/>
    </source>
</evidence>
<dbReference type="PROSITE" id="PS51257">
    <property type="entry name" value="PROKAR_LIPOPROTEIN"/>
    <property type="match status" value="1"/>
</dbReference>
<keyword evidence="3 4" id="KW-0732">Signal</keyword>
<evidence type="ECO:0000313" key="6">
    <source>
        <dbReference type="Proteomes" id="UP000215509"/>
    </source>
</evidence>
<gene>
    <name evidence="5" type="ORF">CF651_12355</name>
</gene>
<organism evidence="5 6">
    <name type="scientific">Paenibacillus rigui</name>
    <dbReference type="NCBI Taxonomy" id="554312"/>
    <lineage>
        <taxon>Bacteria</taxon>
        <taxon>Bacillati</taxon>
        <taxon>Bacillota</taxon>
        <taxon>Bacilli</taxon>
        <taxon>Bacillales</taxon>
        <taxon>Paenibacillaceae</taxon>
        <taxon>Paenibacillus</taxon>
    </lineage>
</organism>
<comment type="caution">
    <text evidence="5">The sequence shown here is derived from an EMBL/GenBank/DDBJ whole genome shotgun (WGS) entry which is preliminary data.</text>
</comment>
<dbReference type="GO" id="GO:0042956">
    <property type="term" value="P:maltodextrin transmembrane transport"/>
    <property type="evidence" value="ECO:0007669"/>
    <property type="project" value="TreeGrafter"/>
</dbReference>
<evidence type="ECO:0000256" key="3">
    <source>
        <dbReference type="ARBA" id="ARBA00022729"/>
    </source>
</evidence>
<dbReference type="PANTHER" id="PTHR30061:SF50">
    <property type="entry name" value="MALTOSE_MALTODEXTRIN-BINDING PERIPLASMIC PROTEIN"/>
    <property type="match status" value="1"/>
</dbReference>
<dbReference type="OrthoDB" id="9768630at2"/>
<evidence type="ECO:0000256" key="2">
    <source>
        <dbReference type="ARBA" id="ARBA00022448"/>
    </source>
</evidence>
<proteinExistence type="inferred from homology"/>
<dbReference type="GO" id="GO:0015768">
    <property type="term" value="P:maltose transport"/>
    <property type="evidence" value="ECO:0007669"/>
    <property type="project" value="TreeGrafter"/>
</dbReference>
<dbReference type="Proteomes" id="UP000215509">
    <property type="component" value="Unassembled WGS sequence"/>
</dbReference>
<dbReference type="Gene3D" id="3.40.190.10">
    <property type="entry name" value="Periplasmic binding protein-like II"/>
    <property type="match status" value="1"/>
</dbReference>
<dbReference type="GO" id="GO:0055052">
    <property type="term" value="C:ATP-binding cassette (ABC) transporter complex, substrate-binding subunit-containing"/>
    <property type="evidence" value="ECO:0007669"/>
    <property type="project" value="TreeGrafter"/>
</dbReference>
<dbReference type="AlphaFoldDB" id="A0A229URL0"/>
<keyword evidence="6" id="KW-1185">Reference proteome</keyword>
<keyword evidence="2" id="KW-0813">Transport</keyword>
<dbReference type="PANTHER" id="PTHR30061">
    <property type="entry name" value="MALTOSE-BINDING PERIPLASMIC PROTEIN"/>
    <property type="match status" value="1"/>
</dbReference>
<dbReference type="InterPro" id="IPR006059">
    <property type="entry name" value="SBP"/>
</dbReference>
<evidence type="ECO:0000256" key="4">
    <source>
        <dbReference type="SAM" id="SignalP"/>
    </source>
</evidence>
<comment type="similarity">
    <text evidence="1">Belongs to the bacterial solute-binding protein 1 family.</text>
</comment>